<dbReference type="KEGG" id="gaw:V144x_16530"/>
<dbReference type="Proteomes" id="UP000318704">
    <property type="component" value="Chromosome"/>
</dbReference>
<organism evidence="1 2">
    <name type="scientific">Gimesia aquarii</name>
    <dbReference type="NCBI Taxonomy" id="2527964"/>
    <lineage>
        <taxon>Bacteria</taxon>
        <taxon>Pseudomonadati</taxon>
        <taxon>Planctomycetota</taxon>
        <taxon>Planctomycetia</taxon>
        <taxon>Planctomycetales</taxon>
        <taxon>Planctomycetaceae</taxon>
        <taxon>Gimesia</taxon>
    </lineage>
</organism>
<dbReference type="EMBL" id="CP037920">
    <property type="protein sequence ID" value="QDT96200.1"/>
    <property type="molecule type" value="Genomic_DNA"/>
</dbReference>
<evidence type="ECO:0000313" key="2">
    <source>
        <dbReference type="Proteomes" id="UP000318704"/>
    </source>
</evidence>
<reference evidence="1 2" key="1">
    <citation type="submission" date="2019-03" db="EMBL/GenBank/DDBJ databases">
        <title>Deep-cultivation of Planctomycetes and their phenomic and genomic characterization uncovers novel biology.</title>
        <authorList>
            <person name="Wiegand S."/>
            <person name="Jogler M."/>
            <person name="Boedeker C."/>
            <person name="Pinto D."/>
            <person name="Vollmers J."/>
            <person name="Rivas-Marin E."/>
            <person name="Kohn T."/>
            <person name="Peeters S.H."/>
            <person name="Heuer A."/>
            <person name="Rast P."/>
            <person name="Oberbeckmann S."/>
            <person name="Bunk B."/>
            <person name="Jeske O."/>
            <person name="Meyerdierks A."/>
            <person name="Storesund J.E."/>
            <person name="Kallscheuer N."/>
            <person name="Luecker S."/>
            <person name="Lage O.M."/>
            <person name="Pohl T."/>
            <person name="Merkel B.J."/>
            <person name="Hornburger P."/>
            <person name="Mueller R.-W."/>
            <person name="Bruemmer F."/>
            <person name="Labrenz M."/>
            <person name="Spormann A.M."/>
            <person name="Op den Camp H."/>
            <person name="Overmann J."/>
            <person name="Amann R."/>
            <person name="Jetten M.S.M."/>
            <person name="Mascher T."/>
            <person name="Medema M.H."/>
            <person name="Devos D.P."/>
            <person name="Kaster A.-K."/>
            <person name="Ovreas L."/>
            <person name="Rohde M."/>
            <person name="Galperin M.Y."/>
            <person name="Jogler C."/>
        </authorList>
    </citation>
    <scope>NUCLEOTIDE SEQUENCE [LARGE SCALE GENOMIC DNA]</scope>
    <source>
        <strain evidence="1 2">V144</strain>
    </source>
</reference>
<name>A0A517VT99_9PLAN</name>
<evidence type="ECO:0000313" key="1">
    <source>
        <dbReference type="EMBL" id="QDT96200.1"/>
    </source>
</evidence>
<accession>A0A517VT99</accession>
<protein>
    <submittedName>
        <fullName evidence="1">Uncharacterized protein</fullName>
    </submittedName>
</protein>
<dbReference type="AlphaFoldDB" id="A0A517VT99"/>
<proteinExistence type="predicted"/>
<sequence length="59" mass="6965">MSIQHIKKIPARDAECAVSLLARWCQILNIHLIIRIKPLFSEFWFSHGDVNFKESTLLW</sequence>
<gene>
    <name evidence="1" type="ORF">V144x_16530</name>
</gene>